<keyword evidence="1" id="KW-0732">Signal</keyword>
<dbReference type="InterPro" id="IPR025731">
    <property type="entry name" value="YecR-like"/>
</dbReference>
<dbReference type="RefSeq" id="WP_003034590.1">
    <property type="nucleotide sequence ID" value="NZ_AP026940.1"/>
</dbReference>
<dbReference type="EMBL" id="NEFA01000018">
    <property type="protein sequence ID" value="OYR02534.1"/>
    <property type="molecule type" value="Genomic_DNA"/>
</dbReference>
<reference evidence="4 13" key="1">
    <citation type="submission" date="2013-10" db="EMBL/GenBank/DDBJ databases">
        <title>Antibiotic resistance diversity of beta-lactamase producers in the General Hospital Vienna.</title>
        <authorList>
            <person name="Barisic I."/>
            <person name="Mitteregger D."/>
            <person name="Hirschl A.M."/>
            <person name="Noehammer C."/>
            <person name="Wiesinger-Mayr H."/>
        </authorList>
    </citation>
    <scope>NUCLEOTIDE SEQUENCE [LARGE SCALE GENOMIC DNA]</scope>
    <source>
        <strain evidence="4 13">ISC11</strain>
    </source>
</reference>
<dbReference type="EMBL" id="ABOSXX010000053">
    <property type="protein sequence ID" value="ELV3682699.1"/>
    <property type="molecule type" value="Genomic_DNA"/>
</dbReference>
<dbReference type="Proteomes" id="UP000263627">
    <property type="component" value="Chromosome"/>
</dbReference>
<sequence>MKTFILALLPLVLTGCTITKQAQVSEASAITGVVRLTYNQAMLQTARTDDYVTQGTATKECQRLGYASAEAFGQPVSTCSVYAGSLCLNTKITLAWQCHGVAVSQSPSFNY</sequence>
<dbReference type="EMBL" id="ABBJDF010000030">
    <property type="protein sequence ID" value="EHT9941296.1"/>
    <property type="molecule type" value="Genomic_DNA"/>
</dbReference>
<reference evidence="14" key="2">
    <citation type="submission" date="2015-09" db="EMBL/GenBank/DDBJ databases">
        <title>Prevalence of NDMs in South Africa.</title>
        <authorList>
            <person name="Osei Sekyere J."/>
            <person name="Govinden U."/>
            <person name="Essack S."/>
            <person name="Haldorsen B."/>
            <person name="Samuelsen O."/>
            <person name="Aasnaes B."/>
            <person name="Sundsfjord A."/>
        </authorList>
    </citation>
    <scope>NUCLEOTIDE SEQUENCE [LARGE SCALE GENOMIC DNA]</scope>
    <source>
        <strain evidence="14">ST62:944112508</strain>
    </source>
</reference>
<dbReference type="Proteomes" id="UP000019194">
    <property type="component" value="Unassembled WGS sequence"/>
</dbReference>
<evidence type="ECO:0000313" key="13">
    <source>
        <dbReference type="Proteomes" id="UP000019194"/>
    </source>
</evidence>
<dbReference type="Pfam" id="PF13992">
    <property type="entry name" value="YecR"/>
    <property type="match status" value="1"/>
</dbReference>
<organism evidence="11 15">
    <name type="scientific">Citrobacter freundii</name>
    <dbReference type="NCBI Taxonomy" id="546"/>
    <lineage>
        <taxon>Bacteria</taxon>
        <taxon>Pseudomonadati</taxon>
        <taxon>Pseudomonadota</taxon>
        <taxon>Gammaproteobacteria</taxon>
        <taxon>Enterobacterales</taxon>
        <taxon>Enterobacteriaceae</taxon>
        <taxon>Citrobacter</taxon>
        <taxon>Citrobacter freundii complex</taxon>
    </lineage>
</organism>
<dbReference type="Proteomes" id="UP001169574">
    <property type="component" value="Unassembled WGS sequence"/>
</dbReference>
<evidence type="ECO:0000313" key="12">
    <source>
        <dbReference type="EMBL" id="WAZ59054.1"/>
    </source>
</evidence>
<evidence type="ECO:0000313" key="7">
    <source>
        <dbReference type="EMBL" id="EMM7457359.1"/>
    </source>
</evidence>
<dbReference type="GeneID" id="87000769"/>
<reference evidence="9" key="5">
    <citation type="journal article" date="2018" name="Genome Biol.">
        <title>SKESA: strategic k-mer extension for scrupulous assemblies.</title>
        <authorList>
            <person name="Souvorov A."/>
            <person name="Agarwala R."/>
            <person name="Lipman D.J."/>
        </authorList>
    </citation>
    <scope>NUCLEOTIDE SEQUENCE</scope>
    <source>
        <strain evidence="9">91871</strain>
    </source>
</reference>
<dbReference type="STRING" id="1333848.CFNIH1_20710"/>
<evidence type="ECO:0000313" key="8">
    <source>
        <dbReference type="EMBL" id="EMN4147638.1"/>
    </source>
</evidence>
<dbReference type="Proteomes" id="UP000789647">
    <property type="component" value="Chromosome"/>
</dbReference>
<dbReference type="Proteomes" id="UP000885148">
    <property type="component" value="Unassembled WGS sequence"/>
</dbReference>
<evidence type="ECO:0000256" key="1">
    <source>
        <dbReference type="SAM" id="SignalP"/>
    </source>
</evidence>
<name>A0A0D7LVI2_CITFR</name>
<reference evidence="10 14" key="3">
    <citation type="journal article" date="2017" name="PLoS ONE">
        <title>Genomic and phenotypic characterisation of fluoroquinolone resistance mechanisms in Enterobacteriaceae in Durban, South Africa.</title>
        <authorList>
            <person name="Osei Sekyere J."/>
            <person name="Amoako D.G."/>
        </authorList>
    </citation>
    <scope>NUCLEOTIDE SEQUENCE [LARGE SCALE GENOMIC DNA]</scope>
    <source>
        <strain evidence="10 14">ST62:944112508</strain>
    </source>
</reference>
<dbReference type="Proteomes" id="UP001164536">
    <property type="component" value="Chromosome"/>
</dbReference>
<dbReference type="EMBL" id="DAESCB010000005">
    <property type="protein sequence ID" value="HBH7041972.1"/>
    <property type="molecule type" value="Genomic_DNA"/>
</dbReference>
<reference evidence="9" key="7">
    <citation type="submission" date="2021-07" db="EMBL/GenBank/DDBJ databases">
        <authorList>
            <consortium name="NCBI Pathogen Detection Project"/>
        </authorList>
    </citation>
    <scope>NUCLEOTIDE SEQUENCE</scope>
    <source>
        <strain evidence="9">91871</strain>
    </source>
</reference>
<reference evidence="2 16" key="6">
    <citation type="submission" date="2018-09" db="EMBL/GenBank/DDBJ databases">
        <title>Whole genome sequencing of Citrobacter freundii AR_0116.</title>
        <authorList>
            <person name="Conlan S."/>
            <person name="Thomas P.J."/>
            <person name="Mullikin J."/>
            <person name="Frank K.M."/>
            <person name="Segre J.A."/>
        </authorList>
    </citation>
    <scope>NUCLEOTIDE SEQUENCE [LARGE SCALE GENOMIC DNA]</scope>
    <source>
        <strain evidence="2 16">AR_0116</strain>
    </source>
</reference>
<evidence type="ECO:0000313" key="14">
    <source>
        <dbReference type="Proteomes" id="UP000050520"/>
    </source>
</evidence>
<dbReference type="EMBL" id="CBWP010000052">
    <property type="protein sequence ID" value="CDL38853.1"/>
    <property type="molecule type" value="Genomic_DNA"/>
</dbReference>
<feature type="signal peptide" evidence="1">
    <location>
        <begin position="1"/>
        <end position="22"/>
    </location>
</feature>
<evidence type="ECO:0000313" key="11">
    <source>
        <dbReference type="EMBL" id="OYR02534.1"/>
    </source>
</evidence>
<reference evidence="3" key="8">
    <citation type="submission" date="2022-05" db="EMBL/GenBank/DDBJ databases">
        <authorList>
            <person name="Alioto T."/>
            <person name="Alioto T."/>
            <person name="Gomez Garrido J."/>
        </authorList>
    </citation>
    <scope>NUCLEOTIDE SEQUENCE</scope>
    <source>
        <strain evidence="3">112</strain>
    </source>
</reference>
<evidence type="ECO:0000313" key="3">
    <source>
        <dbReference type="EMBL" id="CAH6585616.1"/>
    </source>
</evidence>
<evidence type="ECO:0000313" key="2">
    <source>
        <dbReference type="EMBL" id="AXZ48677.1"/>
    </source>
</evidence>
<reference evidence="11 15" key="4">
    <citation type="submission" date="2017-04" db="EMBL/GenBank/DDBJ databases">
        <title>Emergence of KPC-2-producing Citrobacter isolates from sediments of a Chinese river.</title>
        <authorList>
            <person name="Zheng B."/>
        </authorList>
    </citation>
    <scope>NUCLEOTIDE SEQUENCE [LARGE SCALE GENOMIC DNA]</scope>
    <source>
        <strain evidence="11 15">C191</strain>
    </source>
</reference>
<proteinExistence type="predicted"/>
<dbReference type="Proteomes" id="UP001279522">
    <property type="component" value="Unassembled WGS sequence"/>
</dbReference>
<dbReference type="EMBL" id="CP114564">
    <property type="protein sequence ID" value="WAZ59054.1"/>
    <property type="molecule type" value="Genomic_DNA"/>
</dbReference>
<evidence type="ECO:0000313" key="9">
    <source>
        <dbReference type="EMBL" id="HBH7041972.1"/>
    </source>
</evidence>
<accession>A0A0D7LVI2</accession>
<keyword evidence="4" id="KW-0449">Lipoprotein</keyword>
<evidence type="ECO:0000313" key="17">
    <source>
        <dbReference type="Proteomes" id="UP001164536"/>
    </source>
</evidence>
<dbReference type="EMBL" id="LJEB01000035">
    <property type="protein sequence ID" value="KPR55845.1"/>
    <property type="molecule type" value="Genomic_DNA"/>
</dbReference>
<dbReference type="PROSITE" id="PS51257">
    <property type="entry name" value="PROKAR_LIPOPROTEIN"/>
    <property type="match status" value="1"/>
</dbReference>
<dbReference type="EMBL" id="ABLGCN030000003">
    <property type="protein sequence ID" value="EMM7457359.1"/>
    <property type="molecule type" value="Genomic_DNA"/>
</dbReference>
<dbReference type="Proteomes" id="UP000215827">
    <property type="component" value="Unassembled WGS sequence"/>
</dbReference>
<reference evidence="12" key="9">
    <citation type="submission" date="2022-12" db="EMBL/GenBank/DDBJ databases">
        <title>2953647.</title>
        <authorList>
            <person name="Hergert J."/>
            <person name="Casey R."/>
            <person name="Wagner J."/>
            <person name="Young E.L."/>
            <person name="Oakeson K.F."/>
        </authorList>
    </citation>
    <scope>NUCLEOTIDE SEQUENCE</scope>
    <source>
        <strain evidence="12">2953647</strain>
    </source>
</reference>
<dbReference type="EMBL" id="ABKLER030000035">
    <property type="protein sequence ID" value="EMN4147638.1"/>
    <property type="molecule type" value="Genomic_DNA"/>
</dbReference>
<evidence type="ECO:0000313" key="6">
    <source>
        <dbReference type="EMBL" id="ELV3682699.1"/>
    </source>
</evidence>
<evidence type="ECO:0000313" key="10">
    <source>
        <dbReference type="EMBL" id="KPR55845.1"/>
    </source>
</evidence>
<protein>
    <submittedName>
        <fullName evidence="4">Outer membrane lipoprotein</fullName>
    </submittedName>
    <submittedName>
        <fullName evidence="12">YecR family lipoprotein</fullName>
    </submittedName>
    <submittedName>
        <fullName evidence="5">YecR-like lipofamily protein</fullName>
    </submittedName>
</protein>
<reference evidence="7" key="10">
    <citation type="submission" date="2024-02" db="EMBL/GenBank/DDBJ databases">
        <authorList>
            <consortium name="Clinical and Environmental Microbiology Branch: Whole genome sequencing antimicrobial resistance pathogens in the healthcare setting"/>
        </authorList>
    </citation>
    <scope>NUCLEOTIDE SEQUENCE</scope>
    <source>
        <strain evidence="5">2021DK-00049</strain>
        <strain evidence="8">2023GN-00102</strain>
        <strain evidence="6">2023GN-00287</strain>
        <strain evidence="7">Whole organism</strain>
    </source>
</reference>
<feature type="chain" id="PRO_5015036019" evidence="1">
    <location>
        <begin position="23"/>
        <end position="111"/>
    </location>
</feature>
<dbReference type="OrthoDB" id="8607336at2"/>
<evidence type="ECO:0000313" key="5">
    <source>
        <dbReference type="EMBL" id="EHT9941296.1"/>
    </source>
</evidence>
<dbReference type="AlphaFoldDB" id="A0A0D7LVI2"/>
<keyword evidence="17" id="KW-1185">Reference proteome</keyword>
<dbReference type="EMBL" id="CP032184">
    <property type="protein sequence ID" value="AXZ48677.1"/>
    <property type="molecule type" value="Genomic_DNA"/>
</dbReference>
<evidence type="ECO:0000313" key="4">
    <source>
        <dbReference type="EMBL" id="CDL38853.1"/>
    </source>
</evidence>
<evidence type="ECO:0000313" key="16">
    <source>
        <dbReference type="Proteomes" id="UP000263627"/>
    </source>
</evidence>
<dbReference type="Proteomes" id="UP000050520">
    <property type="component" value="Unassembled WGS sequence"/>
</dbReference>
<gene>
    <name evidence="12" type="primary">yecR</name>
    <name evidence="3" type="ORF">AI2935V1_2161</name>
    <name evidence="2" type="ORF">AM363_17920</name>
    <name evidence="10" type="ORF">AN672_09120</name>
    <name evidence="11" type="ORF">B9P89_15845</name>
    <name evidence="9" type="ORF">KV121_002028</name>
    <name evidence="5" type="ORF">KY227_004438</name>
    <name evidence="12" type="ORF">O4000_09205</name>
    <name evidence="7" type="ORF">P7U51_001849</name>
    <name evidence="8" type="ORF">PQQ21_004995</name>
    <name evidence="6" type="ORF">SGX49_005203</name>
</gene>
<dbReference type="EMBL" id="OW995941">
    <property type="protein sequence ID" value="CAH6585616.1"/>
    <property type="molecule type" value="Genomic_DNA"/>
</dbReference>
<evidence type="ECO:0000313" key="15">
    <source>
        <dbReference type="Proteomes" id="UP000215827"/>
    </source>
</evidence>